<evidence type="ECO:0000313" key="11">
    <source>
        <dbReference type="EMBL" id="SEN14072.1"/>
    </source>
</evidence>
<keyword evidence="2 5" id="KW-0540">Nuclease</keyword>
<name>A0A1H8E3K8_9HYPH</name>
<dbReference type="HAMAP" id="MF_00378">
    <property type="entry name" value="Exonuc_7_L"/>
    <property type="match status" value="1"/>
</dbReference>
<keyword evidence="3 5" id="KW-0378">Hydrolase</keyword>
<comment type="similarity">
    <text evidence="5 6">Belongs to the XseA family.</text>
</comment>
<comment type="catalytic activity">
    <reaction evidence="5 6">
        <text>Exonucleolytic cleavage in either 5'- to 3'- or 3'- to 5'-direction to yield nucleoside 5'-phosphates.</text>
        <dbReference type="EC" id="3.1.11.6"/>
    </reaction>
</comment>
<reference evidence="10" key="1">
    <citation type="submission" date="2016-10" db="EMBL/GenBank/DDBJ databases">
        <authorList>
            <person name="de Groot N.N."/>
        </authorList>
    </citation>
    <scope>NUCLEOTIDE SEQUENCE [LARGE SCALE GENOMIC DNA]</scope>
    <source>
        <strain evidence="10">CCBAU85039</strain>
    </source>
</reference>
<dbReference type="EMBL" id="FOCV01000002">
    <property type="protein sequence ID" value="SEN14072.1"/>
    <property type="molecule type" value="Genomic_DNA"/>
</dbReference>
<dbReference type="EC" id="3.1.11.6" evidence="5"/>
<reference evidence="12" key="3">
    <citation type="submission" date="2016-10" db="EMBL/GenBank/DDBJ databases">
        <authorList>
            <person name="Wibberg D."/>
        </authorList>
    </citation>
    <scope>NUCLEOTIDE SEQUENCE [LARGE SCALE GENOMIC DNA]</scope>
</reference>
<protein>
    <recommendedName>
        <fullName evidence="5">Exodeoxyribonuclease 7 large subunit</fullName>
        <ecNumber evidence="5">3.1.11.6</ecNumber>
    </recommendedName>
    <alternativeName>
        <fullName evidence="5">Exodeoxyribonuclease VII large subunit</fullName>
        <shortName evidence="5">Exonuclease VII large subunit</shortName>
    </alternativeName>
</protein>
<evidence type="ECO:0000256" key="2">
    <source>
        <dbReference type="ARBA" id="ARBA00022722"/>
    </source>
</evidence>
<evidence type="ECO:0000256" key="1">
    <source>
        <dbReference type="ARBA" id="ARBA00022490"/>
    </source>
</evidence>
<dbReference type="STRING" id="501024.RTCCBAU85039_1113"/>
<feature type="region of interest" description="Disordered" evidence="7">
    <location>
        <begin position="497"/>
        <end position="529"/>
    </location>
</feature>
<comment type="subunit">
    <text evidence="5">Heterooligomer composed of large and small subunits.</text>
</comment>
<dbReference type="Proteomes" id="UP000198939">
    <property type="component" value="Unassembled WGS sequence"/>
</dbReference>
<dbReference type="GO" id="GO:0006308">
    <property type="term" value="P:DNA catabolic process"/>
    <property type="evidence" value="ECO:0007669"/>
    <property type="project" value="UniProtKB-UniRule"/>
</dbReference>
<dbReference type="AlphaFoldDB" id="A0A1H8E3K8"/>
<evidence type="ECO:0000256" key="3">
    <source>
        <dbReference type="ARBA" id="ARBA00022801"/>
    </source>
</evidence>
<dbReference type="EMBL" id="FNXB01000004">
    <property type="protein sequence ID" value="SEH55309.1"/>
    <property type="molecule type" value="Genomic_DNA"/>
</dbReference>
<feature type="domain" description="Exonuclease VII large subunit C-terminal" evidence="8">
    <location>
        <begin position="133"/>
        <end position="403"/>
    </location>
</feature>
<evidence type="ECO:0000256" key="4">
    <source>
        <dbReference type="ARBA" id="ARBA00022839"/>
    </source>
</evidence>
<dbReference type="CDD" id="cd04489">
    <property type="entry name" value="ExoVII_LU_OBF"/>
    <property type="match status" value="1"/>
</dbReference>
<feature type="domain" description="OB-fold nucleic acid binding" evidence="9">
    <location>
        <begin position="16"/>
        <end position="109"/>
    </location>
</feature>
<dbReference type="GO" id="GO:0003676">
    <property type="term" value="F:nucleic acid binding"/>
    <property type="evidence" value="ECO:0007669"/>
    <property type="project" value="InterPro"/>
</dbReference>
<dbReference type="PANTHER" id="PTHR30008:SF0">
    <property type="entry name" value="EXODEOXYRIBONUCLEASE 7 LARGE SUBUNIT"/>
    <property type="match status" value="1"/>
</dbReference>
<reference evidence="11 13" key="2">
    <citation type="submission" date="2016-10" db="EMBL/GenBank/DDBJ databases">
        <authorList>
            <person name="Varghese N."/>
            <person name="Submissions S."/>
        </authorList>
    </citation>
    <scope>NUCLEOTIDE SEQUENCE [LARGE SCALE GENOMIC DNA]</scope>
    <source>
        <strain evidence="11 13">CGMCC 1.7071</strain>
    </source>
</reference>
<dbReference type="InterPro" id="IPR025824">
    <property type="entry name" value="OB-fold_nuc-bd_dom"/>
</dbReference>
<dbReference type="InterPro" id="IPR003753">
    <property type="entry name" value="Exonuc_VII_L"/>
</dbReference>
<evidence type="ECO:0000313" key="13">
    <source>
        <dbReference type="Proteomes" id="UP000198939"/>
    </source>
</evidence>
<evidence type="ECO:0000313" key="12">
    <source>
        <dbReference type="Proteomes" id="UP000183063"/>
    </source>
</evidence>
<dbReference type="GO" id="GO:0005737">
    <property type="term" value="C:cytoplasm"/>
    <property type="evidence" value="ECO:0007669"/>
    <property type="project" value="UniProtKB-SubCell"/>
</dbReference>
<dbReference type="Pfam" id="PF02601">
    <property type="entry name" value="Exonuc_VII_L"/>
    <property type="match status" value="2"/>
</dbReference>
<accession>A0A1H8E3K8</accession>
<dbReference type="OrthoDB" id="9802795at2"/>
<sequence>MSNVFENDSPSNLTEYSVSELSGSIKRTVETAFDQVRVRGEISGYRGPHSSGHAYFALKDDRARIDAVVWKGTFSRLKFRPEEGMEVIATGKVTTFPGSSKYQIVIETLEPAGAGALMALIEERKRRLGAEGLFDQSRKRRLPFIPRVIGVVTSPTGAVIRDILHRISDRFPVHVIVWPVKVQGEGSGEEVANAIRGFNSFEPRGEMPRPDVLIVARGGGSLEDLWSFNDEIVVRAAAESQIPVISAVGHETDWTLIDYAADVRAPTPTGAAEMAVPVKAELEAQTAGLAARLQGCMSRRMDHHRQSLRALIRALPSLDQLLALPRRRFDEVAAGLGRGLELNTINKRGSLERTAAHLRPDVLSNRIAERRQYLNERMTRAERTIERLIDRSKSRVGRADAIFTTLPTRLKTQTARLRDHLTNLSRHADTAVRHQLTRARGGLTAQDRMLQSLSYKNVLKRGYAVIRDDENRPVSQAATILSGMSISIEFADGHVGAVTTEGGPSSSTQRKRTAKPQEERAPPKQGSLF</sequence>
<keyword evidence="13" id="KW-1185">Reference proteome</keyword>
<evidence type="ECO:0000256" key="6">
    <source>
        <dbReference type="RuleBase" id="RU004355"/>
    </source>
</evidence>
<proteinExistence type="inferred from homology"/>
<gene>
    <name evidence="5 10" type="primary">xseA</name>
    <name evidence="10" type="ORF">RTCCBAU85039_1113</name>
    <name evidence="11" type="ORF">SAMN05216228_1002292</name>
</gene>
<evidence type="ECO:0000313" key="10">
    <source>
        <dbReference type="EMBL" id="SEH55309.1"/>
    </source>
</evidence>
<keyword evidence="4 5" id="KW-0269">Exonuclease</keyword>
<dbReference type="Proteomes" id="UP000183063">
    <property type="component" value="Unassembled WGS sequence"/>
</dbReference>
<evidence type="ECO:0000259" key="8">
    <source>
        <dbReference type="Pfam" id="PF02601"/>
    </source>
</evidence>
<keyword evidence="1 5" id="KW-0963">Cytoplasm</keyword>
<dbReference type="PANTHER" id="PTHR30008">
    <property type="entry name" value="EXODEOXYRIBONUCLEASE 7 LARGE SUBUNIT"/>
    <property type="match status" value="1"/>
</dbReference>
<organism evidence="10 12">
    <name type="scientific">Rhizobium tibeticum</name>
    <dbReference type="NCBI Taxonomy" id="501024"/>
    <lineage>
        <taxon>Bacteria</taxon>
        <taxon>Pseudomonadati</taxon>
        <taxon>Pseudomonadota</taxon>
        <taxon>Alphaproteobacteria</taxon>
        <taxon>Hyphomicrobiales</taxon>
        <taxon>Rhizobiaceae</taxon>
        <taxon>Rhizobium/Agrobacterium group</taxon>
        <taxon>Rhizobium</taxon>
    </lineage>
</organism>
<comment type="subcellular location">
    <subcellularLocation>
        <location evidence="5 6">Cytoplasm</location>
    </subcellularLocation>
</comment>
<dbReference type="NCBIfam" id="TIGR00237">
    <property type="entry name" value="xseA"/>
    <property type="match status" value="1"/>
</dbReference>
<evidence type="ECO:0000256" key="5">
    <source>
        <dbReference type="HAMAP-Rule" id="MF_00378"/>
    </source>
</evidence>
<comment type="function">
    <text evidence="5">Bidirectionally degrades single-stranded DNA into large acid-insoluble oligonucleotides, which are then degraded further into small acid-soluble oligonucleotides.</text>
</comment>
<evidence type="ECO:0000256" key="7">
    <source>
        <dbReference type="SAM" id="MobiDB-lite"/>
    </source>
</evidence>
<feature type="domain" description="Exonuclease VII large subunit C-terminal" evidence="8">
    <location>
        <begin position="410"/>
        <end position="496"/>
    </location>
</feature>
<evidence type="ECO:0000259" key="9">
    <source>
        <dbReference type="Pfam" id="PF13742"/>
    </source>
</evidence>
<dbReference type="InterPro" id="IPR020579">
    <property type="entry name" value="Exonuc_VII_lsu_C"/>
</dbReference>
<dbReference type="Pfam" id="PF13742">
    <property type="entry name" value="tRNA_anti_2"/>
    <property type="match status" value="1"/>
</dbReference>
<dbReference type="GO" id="GO:0008855">
    <property type="term" value="F:exodeoxyribonuclease VII activity"/>
    <property type="evidence" value="ECO:0007669"/>
    <property type="project" value="UniProtKB-UniRule"/>
</dbReference>
<dbReference type="GO" id="GO:0009318">
    <property type="term" value="C:exodeoxyribonuclease VII complex"/>
    <property type="evidence" value="ECO:0007669"/>
    <property type="project" value="UniProtKB-UniRule"/>
</dbReference>
<dbReference type="RefSeq" id="WP_072371764.1">
    <property type="nucleotide sequence ID" value="NZ_FNXB01000004.1"/>
</dbReference>